<dbReference type="EMBL" id="CAJHUB010000755">
    <property type="protein sequence ID" value="CAD7683511.1"/>
    <property type="molecule type" value="Genomic_DNA"/>
</dbReference>
<reference evidence="3" key="1">
    <citation type="submission" date="2020-12" db="EMBL/GenBank/DDBJ databases">
        <authorList>
            <consortium name="Molecular Ecology Group"/>
        </authorList>
    </citation>
    <scope>NUCLEOTIDE SEQUENCE</scope>
    <source>
        <strain evidence="3">TBG_1078</strain>
    </source>
</reference>
<proteinExistence type="predicted"/>
<feature type="transmembrane region" description="Helical" evidence="2">
    <location>
        <begin position="374"/>
        <end position="399"/>
    </location>
</feature>
<evidence type="ECO:0000256" key="2">
    <source>
        <dbReference type="SAM" id="Phobius"/>
    </source>
</evidence>
<comment type="caution">
    <text evidence="3">The sequence shown here is derived from an EMBL/GenBank/DDBJ whole genome shotgun (WGS) entry which is preliminary data.</text>
</comment>
<evidence type="ECO:0000256" key="1">
    <source>
        <dbReference type="ARBA" id="ARBA00023157"/>
    </source>
</evidence>
<gene>
    <name evidence="3" type="ORF">NYPRO_LOCUS16303</name>
</gene>
<dbReference type="Proteomes" id="UP000645828">
    <property type="component" value="Unassembled WGS sequence"/>
</dbReference>
<keyword evidence="2" id="KW-0812">Transmembrane</keyword>
<keyword evidence="1" id="KW-1015">Disulfide bond</keyword>
<protein>
    <submittedName>
        <fullName evidence="3">(raccoon dog) hypothetical protein</fullName>
    </submittedName>
</protein>
<dbReference type="InterPro" id="IPR018154">
    <property type="entry name" value="TLV/ENV_coat_polyprotein"/>
</dbReference>
<sequence length="449" mass="49259">MTETWDQGILSHLISTPDCQPLGCQASINFTFDRFYSLPPPGPNPSSDPIICFTCDQTHPNCQNYWVQTNGGCPYSYCNIHHLCQGPFTSPKYALTVPDPWDPCWATGVMAKLYRGGGGGGDQADPIRAQEQLLQTHLQTNPPQDQDPFSLVKLTQQGTSLANLPGTGSLSHCFICAALGKTPLVAPHTHTSGCLIPLSLNVPLFTDPLNHQFPFCYSTPNSSLCRVTQSNITSHHAPISGFFWCNGTLSKSLNTSASLLCLPVSLVPRLTIYSQAKIALLTIPPPKKQKRTIFLPLVVEVSLASAESLACLQHQITSLAGLALQNRCTLDLLTADKGGACMFLNEEVRESLQARYHPGGPTMPQWWQPPLTTWLLPLLSPLLIISILLMVAPCILQFIQEQVWEMSRVCVIQLLHPYSGLPTSAGPHFPPYISRKYPDLNRRPITTKG</sequence>
<organism evidence="3 4">
    <name type="scientific">Nyctereutes procyonoides</name>
    <name type="common">Raccoon dog</name>
    <name type="synonym">Canis procyonoides</name>
    <dbReference type="NCBI Taxonomy" id="34880"/>
    <lineage>
        <taxon>Eukaryota</taxon>
        <taxon>Metazoa</taxon>
        <taxon>Chordata</taxon>
        <taxon>Craniata</taxon>
        <taxon>Vertebrata</taxon>
        <taxon>Euteleostomi</taxon>
        <taxon>Mammalia</taxon>
        <taxon>Eutheria</taxon>
        <taxon>Laurasiatheria</taxon>
        <taxon>Carnivora</taxon>
        <taxon>Caniformia</taxon>
        <taxon>Canidae</taxon>
        <taxon>Nyctereutes</taxon>
    </lineage>
</organism>
<dbReference type="Gene3D" id="1.10.287.210">
    <property type="match status" value="1"/>
</dbReference>
<accession>A0A811Z467</accession>
<keyword evidence="2" id="KW-0472">Membrane</keyword>
<name>A0A811Z467_NYCPR</name>
<evidence type="ECO:0000313" key="4">
    <source>
        <dbReference type="Proteomes" id="UP000645828"/>
    </source>
</evidence>
<dbReference type="PANTHER" id="PTHR10424">
    <property type="entry name" value="VIRAL ENVELOPE PROTEIN"/>
    <property type="match status" value="1"/>
</dbReference>
<evidence type="ECO:0000313" key="3">
    <source>
        <dbReference type="EMBL" id="CAD7683511.1"/>
    </source>
</evidence>
<keyword evidence="2" id="KW-1133">Transmembrane helix</keyword>
<dbReference type="PANTHER" id="PTHR10424:SF73">
    <property type="entry name" value="ENDOGENOUS RETROVIRUS GROUP FC1 ENV POLYPROTEIN-RELATED"/>
    <property type="match status" value="1"/>
</dbReference>
<dbReference type="AlphaFoldDB" id="A0A811Z467"/>
<dbReference type="Pfam" id="PF00429">
    <property type="entry name" value="TLV_coat"/>
    <property type="match status" value="1"/>
</dbReference>
<dbReference type="SUPFAM" id="SSF58069">
    <property type="entry name" value="Virus ectodomain"/>
    <property type="match status" value="1"/>
</dbReference>
<keyword evidence="4" id="KW-1185">Reference proteome</keyword>